<accession>R4UB02</accession>
<dbReference type="CDD" id="cd00371">
    <property type="entry name" value="HMA"/>
    <property type="match status" value="1"/>
</dbReference>
<protein>
    <submittedName>
        <fullName evidence="2">Heavy-metal transporting ATPase</fullName>
    </submittedName>
</protein>
<dbReference type="Proteomes" id="UP000013964">
    <property type="component" value="Chromosome"/>
</dbReference>
<proteinExistence type="predicted"/>
<dbReference type="Gene3D" id="3.30.70.100">
    <property type="match status" value="1"/>
</dbReference>
<organism evidence="2 3">
    <name type="scientific">Spiroplasma chrysopicola DF-1</name>
    <dbReference type="NCBI Taxonomy" id="1276227"/>
    <lineage>
        <taxon>Bacteria</taxon>
        <taxon>Bacillati</taxon>
        <taxon>Mycoplasmatota</taxon>
        <taxon>Mollicutes</taxon>
        <taxon>Entomoplasmatales</taxon>
        <taxon>Spiroplasmataceae</taxon>
        <taxon>Spiroplasma</taxon>
    </lineage>
</organism>
<dbReference type="KEGG" id="scr:SCHRY_v1c05060"/>
<dbReference type="GO" id="GO:0046872">
    <property type="term" value="F:metal ion binding"/>
    <property type="evidence" value="ECO:0007669"/>
    <property type="project" value="InterPro"/>
</dbReference>
<dbReference type="PATRIC" id="fig|1276227.3.peg.507"/>
<feature type="domain" description="HMA" evidence="1">
    <location>
        <begin position="2"/>
        <end position="67"/>
    </location>
</feature>
<reference evidence="2 3" key="1">
    <citation type="journal article" date="2013" name="Genome Biol. Evol.">
        <title>Complete genomes of two dipteran-associated spiroplasmas provided insights into the origin, dynamics, and impacts of viral invasion in spiroplasma.</title>
        <authorList>
            <person name="Ku C."/>
            <person name="Lo W.S."/>
            <person name="Chen L.L."/>
            <person name="Kuo C.H."/>
        </authorList>
    </citation>
    <scope>NUCLEOTIDE SEQUENCE [LARGE SCALE GENOMIC DNA]</scope>
    <source>
        <strain evidence="2 3">DF-1</strain>
    </source>
</reference>
<dbReference type="eggNOG" id="COG2608">
    <property type="taxonomic scope" value="Bacteria"/>
</dbReference>
<keyword evidence="3" id="KW-1185">Reference proteome</keyword>
<gene>
    <name evidence="2" type="ORF">SCHRY_v1c05060</name>
</gene>
<dbReference type="STRING" id="1276227.SCHRY_v1c05060"/>
<dbReference type="HOGENOM" id="CLU_201946_0_0_14"/>
<evidence type="ECO:0000313" key="2">
    <source>
        <dbReference type="EMBL" id="AGM25084.1"/>
    </source>
</evidence>
<dbReference type="Pfam" id="PF00403">
    <property type="entry name" value="HMA"/>
    <property type="match status" value="1"/>
</dbReference>
<dbReference type="SUPFAM" id="SSF55008">
    <property type="entry name" value="HMA, heavy metal-associated domain"/>
    <property type="match status" value="1"/>
</dbReference>
<dbReference type="RefSeq" id="WP_016338909.1">
    <property type="nucleotide sequence ID" value="NC_021280.1"/>
</dbReference>
<dbReference type="OrthoDB" id="9801832at2"/>
<dbReference type="AlphaFoldDB" id="R4UB02"/>
<name>R4UB02_9MOLU</name>
<dbReference type="PROSITE" id="PS50846">
    <property type="entry name" value="HMA_2"/>
    <property type="match status" value="1"/>
</dbReference>
<sequence length="74" mass="8198">MITLKLYVPELNCSSCANAIEKKLQKISAIKLLIGIATKTITITFNPSEISKDEILAKMKKTGFDYDELSSEMA</sequence>
<dbReference type="InterPro" id="IPR036163">
    <property type="entry name" value="HMA_dom_sf"/>
</dbReference>
<dbReference type="InterPro" id="IPR006121">
    <property type="entry name" value="HMA_dom"/>
</dbReference>
<evidence type="ECO:0000313" key="3">
    <source>
        <dbReference type="Proteomes" id="UP000013964"/>
    </source>
</evidence>
<dbReference type="EMBL" id="CP005077">
    <property type="protein sequence ID" value="AGM25084.1"/>
    <property type="molecule type" value="Genomic_DNA"/>
</dbReference>
<evidence type="ECO:0000259" key="1">
    <source>
        <dbReference type="PROSITE" id="PS50846"/>
    </source>
</evidence>